<name>A0A9W8AMS6_9FUNG</name>
<feature type="domain" description="TFIIS-type" evidence="15">
    <location>
        <begin position="72"/>
        <end position="114"/>
    </location>
</feature>
<feature type="binding site" evidence="12">
    <location>
        <position position="79"/>
    </location>
    <ligand>
        <name>Zn(2+)</name>
        <dbReference type="ChEBI" id="CHEBI:29105"/>
        <label>2</label>
    </ligand>
</feature>
<reference evidence="16" key="1">
    <citation type="submission" date="2022-07" db="EMBL/GenBank/DDBJ databases">
        <title>Phylogenomic reconstructions and comparative analyses of Kickxellomycotina fungi.</title>
        <authorList>
            <person name="Reynolds N.K."/>
            <person name="Stajich J.E."/>
            <person name="Barry K."/>
            <person name="Grigoriev I.V."/>
            <person name="Crous P."/>
            <person name="Smith M.E."/>
        </authorList>
    </citation>
    <scope>NUCLEOTIDE SEQUENCE</scope>
    <source>
        <strain evidence="16">RSA 1196</strain>
    </source>
</reference>
<dbReference type="SMART" id="SM00440">
    <property type="entry name" value="ZnF_C2C2"/>
    <property type="match status" value="1"/>
</dbReference>
<evidence type="ECO:0000259" key="15">
    <source>
        <dbReference type="PROSITE" id="PS51133"/>
    </source>
</evidence>
<evidence type="ECO:0000256" key="9">
    <source>
        <dbReference type="ARBA" id="ARBA00055413"/>
    </source>
</evidence>
<keyword evidence="5 13" id="KW-0863">Zinc-finger</keyword>
<dbReference type="GO" id="GO:0000419">
    <property type="term" value="C:RNA polymerase V complex"/>
    <property type="evidence" value="ECO:0007669"/>
    <property type="project" value="UniProtKB-ARBA"/>
</dbReference>
<evidence type="ECO:0000256" key="11">
    <source>
        <dbReference type="PIRNR" id="PIRNR005586"/>
    </source>
</evidence>
<evidence type="ECO:0000256" key="12">
    <source>
        <dbReference type="PIRSR" id="PIRSR005586-1"/>
    </source>
</evidence>
<evidence type="ECO:0000256" key="5">
    <source>
        <dbReference type="ARBA" id="ARBA00022771"/>
    </source>
</evidence>
<dbReference type="PROSITE" id="PS51133">
    <property type="entry name" value="ZF_TFIIS_2"/>
    <property type="match status" value="1"/>
</dbReference>
<dbReference type="GO" id="GO:0008270">
    <property type="term" value="F:zinc ion binding"/>
    <property type="evidence" value="ECO:0007669"/>
    <property type="project" value="UniProtKB-KW"/>
</dbReference>
<feature type="binding site" evidence="12">
    <location>
        <position position="7"/>
    </location>
    <ligand>
        <name>Zn(2+)</name>
        <dbReference type="ChEBI" id="CHEBI:29105"/>
        <label>1</label>
    </ligand>
</feature>
<evidence type="ECO:0000256" key="10">
    <source>
        <dbReference type="ARBA" id="ARBA00063449"/>
    </source>
</evidence>
<keyword evidence="3 11" id="KW-0240">DNA-directed RNA polymerase</keyword>
<comment type="subunit">
    <text evidence="10">Component of the RNA polymerase II, IV and V complexes. Interacts with NRPD1.</text>
</comment>
<evidence type="ECO:0000256" key="2">
    <source>
        <dbReference type="ARBA" id="ARBA00011730"/>
    </source>
</evidence>
<dbReference type="OrthoDB" id="282270at2759"/>
<comment type="similarity">
    <text evidence="11 14">Belongs to the archaeal rpoM/eukaryotic RPA12/RPB9/RPC11 RNA polymerase family.</text>
</comment>
<sequence length="116" mass="13515">MSTFHFCSECNNLLYPREDRESRVLFYECRNCDHSETAKDSCVFRHIITHAPSEQTMVITNLSSDPTLPRTNRVPCPKCNHNEAVFFQTQSRSVDSKMTLYYVCCNPNCNHRWTSA</sequence>
<evidence type="ECO:0000256" key="4">
    <source>
        <dbReference type="ARBA" id="ARBA00022723"/>
    </source>
</evidence>
<dbReference type="GO" id="GO:0001193">
    <property type="term" value="P:maintenance of transcriptional fidelity during transcription elongation by RNA polymerase II"/>
    <property type="evidence" value="ECO:0007669"/>
    <property type="project" value="TreeGrafter"/>
</dbReference>
<evidence type="ECO:0000256" key="7">
    <source>
        <dbReference type="ARBA" id="ARBA00023163"/>
    </source>
</evidence>
<dbReference type="Pfam" id="PF02150">
    <property type="entry name" value="Zn_ribbon_RPB9"/>
    <property type="match status" value="1"/>
</dbReference>
<feature type="binding site" evidence="12">
    <location>
        <position position="29"/>
    </location>
    <ligand>
        <name>Zn(2+)</name>
        <dbReference type="ChEBI" id="CHEBI:29105"/>
        <label>1</label>
    </ligand>
</feature>
<dbReference type="InterPro" id="IPR034012">
    <property type="entry name" value="Zn_ribbon_RPB9_C"/>
</dbReference>
<feature type="binding site" evidence="12">
    <location>
        <position position="76"/>
    </location>
    <ligand>
        <name>Zn(2+)</name>
        <dbReference type="ChEBI" id="CHEBI:29105"/>
        <label>2</label>
    </ligand>
</feature>
<feature type="binding site" evidence="12">
    <location>
        <position position="104"/>
    </location>
    <ligand>
        <name>Zn(2+)</name>
        <dbReference type="ChEBI" id="CHEBI:29105"/>
        <label>2</label>
    </ligand>
</feature>
<keyword evidence="17" id="KW-1185">Reference proteome</keyword>
<keyword evidence="6 12" id="KW-0862">Zinc</keyword>
<dbReference type="InterPro" id="IPR001529">
    <property type="entry name" value="Zn_ribbon_RPB9"/>
</dbReference>
<evidence type="ECO:0000256" key="3">
    <source>
        <dbReference type="ARBA" id="ARBA00022478"/>
    </source>
</evidence>
<dbReference type="InterPro" id="IPR019761">
    <property type="entry name" value="DNA-dir_RNA_pol-M_15_CS"/>
</dbReference>
<dbReference type="InterPro" id="IPR001222">
    <property type="entry name" value="Znf_TFIIS"/>
</dbReference>
<dbReference type="AlphaFoldDB" id="A0A9W8AMS6"/>
<dbReference type="Proteomes" id="UP001150925">
    <property type="component" value="Unassembled WGS sequence"/>
</dbReference>
<comment type="subunit">
    <text evidence="2">Component of the RNA polymerase II (Pol II) complex consisting of 12 subunits.</text>
</comment>
<proteinExistence type="inferred from homology"/>
<comment type="caution">
    <text evidence="16">The sequence shown here is derived from an EMBL/GenBank/DDBJ whole genome shotgun (WGS) entry which is preliminary data.</text>
</comment>
<evidence type="ECO:0000313" key="16">
    <source>
        <dbReference type="EMBL" id="KAJ1961042.1"/>
    </source>
</evidence>
<evidence type="ECO:0000256" key="13">
    <source>
        <dbReference type="PIRSR" id="PIRSR005586-2"/>
    </source>
</evidence>
<comment type="subcellular location">
    <subcellularLocation>
        <location evidence="1">Nucleus</location>
        <location evidence="1">Nucleolus</location>
    </subcellularLocation>
</comment>
<dbReference type="GO" id="GO:0005665">
    <property type="term" value="C:RNA polymerase II, core complex"/>
    <property type="evidence" value="ECO:0007669"/>
    <property type="project" value="TreeGrafter"/>
</dbReference>
<dbReference type="FunFam" id="2.20.25.10:FF:000004">
    <property type="entry name" value="DNA-directed RNA polymerase subunit"/>
    <property type="match status" value="1"/>
</dbReference>
<evidence type="ECO:0000256" key="8">
    <source>
        <dbReference type="ARBA" id="ARBA00023242"/>
    </source>
</evidence>
<feature type="binding site" evidence="12">
    <location>
        <position position="10"/>
    </location>
    <ligand>
        <name>Zn(2+)</name>
        <dbReference type="ChEBI" id="CHEBI:29105"/>
        <label>1</label>
    </ligand>
</feature>
<dbReference type="GO" id="GO:0006283">
    <property type="term" value="P:transcription-coupled nucleotide-excision repair"/>
    <property type="evidence" value="ECO:0007669"/>
    <property type="project" value="TreeGrafter"/>
</dbReference>
<dbReference type="Pfam" id="PF01096">
    <property type="entry name" value="Zn_ribbon_TFIIS"/>
    <property type="match status" value="1"/>
</dbReference>
<feature type="binding site" evidence="12">
    <location>
        <position position="32"/>
    </location>
    <ligand>
        <name>Zn(2+)</name>
        <dbReference type="ChEBI" id="CHEBI:29105"/>
        <label>1</label>
    </ligand>
</feature>
<accession>A0A9W8AMS6</accession>
<feature type="zinc finger region" description="C4-type" evidence="13">
    <location>
        <begin position="7"/>
        <end position="32"/>
    </location>
</feature>
<dbReference type="EMBL" id="JANBPY010001216">
    <property type="protein sequence ID" value="KAJ1961042.1"/>
    <property type="molecule type" value="Genomic_DNA"/>
</dbReference>
<gene>
    <name evidence="16" type="ORF">IWQ62_004006</name>
</gene>
<dbReference type="FunFam" id="2.20.25.10:FF:000008">
    <property type="entry name" value="DNA-directed RNA polymerase II subunit RPB9"/>
    <property type="match status" value="1"/>
</dbReference>
<dbReference type="InterPro" id="IPR012164">
    <property type="entry name" value="Rpa12/Rpb9/Rpc10/TFS"/>
</dbReference>
<dbReference type="Gene3D" id="2.20.25.10">
    <property type="match status" value="2"/>
</dbReference>
<feature type="binding site" evidence="12">
    <location>
        <position position="109"/>
    </location>
    <ligand>
        <name>Zn(2+)</name>
        <dbReference type="ChEBI" id="CHEBI:29105"/>
        <label>2</label>
    </ligand>
</feature>
<dbReference type="SMART" id="SM00661">
    <property type="entry name" value="RPOL9"/>
    <property type="match status" value="1"/>
</dbReference>
<keyword evidence="4 12" id="KW-0479">Metal-binding</keyword>
<dbReference type="GO" id="GO:0005730">
    <property type="term" value="C:nucleolus"/>
    <property type="evidence" value="ECO:0007669"/>
    <property type="project" value="UniProtKB-SubCell"/>
</dbReference>
<dbReference type="PANTHER" id="PTHR11239">
    <property type="entry name" value="DNA-DIRECTED RNA POLYMERASE"/>
    <property type="match status" value="1"/>
</dbReference>
<evidence type="ECO:0000256" key="6">
    <source>
        <dbReference type="ARBA" id="ARBA00022833"/>
    </source>
</evidence>
<keyword evidence="7 11" id="KW-0804">Transcription</keyword>
<evidence type="ECO:0000313" key="17">
    <source>
        <dbReference type="Proteomes" id="UP001150925"/>
    </source>
</evidence>
<dbReference type="PANTHER" id="PTHR11239:SF1">
    <property type="entry name" value="DNA-DIRECTED RNA POLYMERASE II SUBUNIT RPB9"/>
    <property type="match status" value="1"/>
</dbReference>
<dbReference type="GO" id="GO:0003676">
    <property type="term" value="F:nucleic acid binding"/>
    <property type="evidence" value="ECO:0007669"/>
    <property type="project" value="InterPro"/>
</dbReference>
<comment type="function">
    <text evidence="9">DNA-dependent RNA polymerase catalyzes the transcription of DNA into RNA using the four ribonucleoside triphosphates as substrates. Component of RNA polymerase II which synthesizes mRNA precursors and many functional non-coding RNAs. Pol II is the central component of the basal RNA polymerase II transcription machinery. It is composed of mobile elements that move relative to each other. Component of RNA polymerases IV and V which mediate short-interfering RNAs (siRNA) accumulation and subsequent RNA-directed DNA methylation-dependent (RdDM) transcriptional gene silencing (TGS) of endogenous repeated sequences, including transposable elements. Required for RNA silencing.</text>
</comment>
<protein>
    <recommendedName>
        <fullName evidence="11">DNA-directed RNA polymerase subunit</fullName>
    </recommendedName>
</protein>
<dbReference type="PROSITE" id="PS01030">
    <property type="entry name" value="RNA_POL_M_15KD"/>
    <property type="match status" value="1"/>
</dbReference>
<keyword evidence="8 11" id="KW-0539">Nucleus</keyword>
<dbReference type="GO" id="GO:0006367">
    <property type="term" value="P:transcription initiation at RNA polymerase II promoter"/>
    <property type="evidence" value="ECO:0007669"/>
    <property type="project" value="TreeGrafter"/>
</dbReference>
<dbReference type="CDD" id="cd10508">
    <property type="entry name" value="Zn-ribbon_RPB9"/>
    <property type="match status" value="1"/>
</dbReference>
<dbReference type="PIRSF" id="PIRSF005586">
    <property type="entry name" value="RNApol_RpoM"/>
    <property type="match status" value="1"/>
</dbReference>
<dbReference type="SUPFAM" id="SSF57783">
    <property type="entry name" value="Zinc beta-ribbon"/>
    <property type="match status" value="2"/>
</dbReference>
<evidence type="ECO:0000256" key="1">
    <source>
        <dbReference type="ARBA" id="ARBA00004604"/>
    </source>
</evidence>
<organism evidence="16 17">
    <name type="scientific">Dispira parvispora</name>
    <dbReference type="NCBI Taxonomy" id="1520584"/>
    <lineage>
        <taxon>Eukaryota</taxon>
        <taxon>Fungi</taxon>
        <taxon>Fungi incertae sedis</taxon>
        <taxon>Zoopagomycota</taxon>
        <taxon>Kickxellomycotina</taxon>
        <taxon>Dimargaritomycetes</taxon>
        <taxon>Dimargaritales</taxon>
        <taxon>Dimargaritaceae</taxon>
        <taxon>Dispira</taxon>
    </lineage>
</organism>
<evidence type="ECO:0000256" key="14">
    <source>
        <dbReference type="RuleBase" id="RU003474"/>
    </source>
</evidence>
<dbReference type="GO" id="GO:0003899">
    <property type="term" value="F:DNA-directed RNA polymerase activity"/>
    <property type="evidence" value="ECO:0007669"/>
    <property type="project" value="InterPro"/>
</dbReference>